<reference evidence="1 2" key="1">
    <citation type="journal article" date="2024" name="G3 (Bethesda)">
        <title>Genome assembly of Hibiscus sabdariffa L. provides insights into metabolisms of medicinal natural products.</title>
        <authorList>
            <person name="Kim T."/>
        </authorList>
    </citation>
    <scope>NUCLEOTIDE SEQUENCE [LARGE SCALE GENOMIC DNA]</scope>
    <source>
        <strain evidence="1">TK-2024</strain>
        <tissue evidence="1">Old leaves</tissue>
    </source>
</reference>
<dbReference type="EMBL" id="JBBPBN010000409">
    <property type="protein sequence ID" value="KAK8487086.1"/>
    <property type="molecule type" value="Genomic_DNA"/>
</dbReference>
<gene>
    <name evidence="1" type="ORF">V6N11_024251</name>
</gene>
<accession>A0ABR2A230</accession>
<keyword evidence="2" id="KW-1185">Reference proteome</keyword>
<evidence type="ECO:0000313" key="2">
    <source>
        <dbReference type="Proteomes" id="UP001396334"/>
    </source>
</evidence>
<organism evidence="1 2">
    <name type="scientific">Hibiscus sabdariffa</name>
    <name type="common">roselle</name>
    <dbReference type="NCBI Taxonomy" id="183260"/>
    <lineage>
        <taxon>Eukaryota</taxon>
        <taxon>Viridiplantae</taxon>
        <taxon>Streptophyta</taxon>
        <taxon>Embryophyta</taxon>
        <taxon>Tracheophyta</taxon>
        <taxon>Spermatophyta</taxon>
        <taxon>Magnoliopsida</taxon>
        <taxon>eudicotyledons</taxon>
        <taxon>Gunneridae</taxon>
        <taxon>Pentapetalae</taxon>
        <taxon>rosids</taxon>
        <taxon>malvids</taxon>
        <taxon>Malvales</taxon>
        <taxon>Malvaceae</taxon>
        <taxon>Malvoideae</taxon>
        <taxon>Hibiscus</taxon>
    </lineage>
</organism>
<evidence type="ECO:0000313" key="1">
    <source>
        <dbReference type="EMBL" id="KAK8487086.1"/>
    </source>
</evidence>
<sequence>MEKAKVSAADLEESSSDSSEVGINLYRYWEENRLLGEAELVGCLSEEVVGSVSPKDDNSDFPIGLSQNLNNTKWADIVSKGMVVCEPDPYLIDPCNSWAVEEMAQMGFKPCELKIPDMVTSSIEVRDSAINIKEDRAVDLFPTLALKCIGSVSLAKLRKRYIWVKTWGSNFEEMNQSFWVVCVEVGEEYFFEVVVWSVDSHLLVSTYWKEIEYLFGIKGDSKCRMWIVLRAGISKLENRVLRVCLCFVLRLCGFLELFPELCWLVVAEVGS</sequence>
<protein>
    <submittedName>
        <fullName evidence="1">Uncharacterized protein</fullName>
    </submittedName>
</protein>
<comment type="caution">
    <text evidence="1">The sequence shown here is derived from an EMBL/GenBank/DDBJ whole genome shotgun (WGS) entry which is preliminary data.</text>
</comment>
<proteinExistence type="predicted"/>
<dbReference type="Proteomes" id="UP001396334">
    <property type="component" value="Unassembled WGS sequence"/>
</dbReference>
<name>A0ABR2A230_9ROSI</name>